<name>A0A081EW52_9EURY</name>
<keyword evidence="4" id="KW-1185">Reference proteome</keyword>
<comment type="caution">
    <text evidence="3">The sequence shown here is derived from an EMBL/GenBank/DDBJ whole genome shotgun (WGS) entry which is preliminary data.</text>
</comment>
<protein>
    <submittedName>
        <fullName evidence="3">Universal stress protein UspA</fullName>
    </submittedName>
</protein>
<dbReference type="OrthoDB" id="105697at2157"/>
<dbReference type="PANTHER" id="PTHR46268">
    <property type="entry name" value="STRESS RESPONSE PROTEIN NHAX"/>
    <property type="match status" value="1"/>
</dbReference>
<dbReference type="SUPFAM" id="SSF52402">
    <property type="entry name" value="Adenine nucleotide alpha hydrolases-like"/>
    <property type="match status" value="2"/>
</dbReference>
<dbReference type="PANTHER" id="PTHR46268:SF6">
    <property type="entry name" value="UNIVERSAL STRESS PROTEIN UP12"/>
    <property type="match status" value="1"/>
</dbReference>
<dbReference type="EMBL" id="JNFH02000097">
    <property type="protein sequence ID" value="KDS91640.1"/>
    <property type="molecule type" value="Genomic_DNA"/>
</dbReference>
<evidence type="ECO:0000256" key="1">
    <source>
        <dbReference type="ARBA" id="ARBA00008791"/>
    </source>
</evidence>
<evidence type="ECO:0000313" key="3">
    <source>
        <dbReference type="EMBL" id="KDS91640.1"/>
    </source>
</evidence>
<dbReference type="PRINTS" id="PR01438">
    <property type="entry name" value="UNVRSLSTRESS"/>
</dbReference>
<feature type="domain" description="UspA" evidence="2">
    <location>
        <begin position="148"/>
        <end position="284"/>
    </location>
</feature>
<gene>
    <name evidence="3" type="ORF">FK85_21390</name>
</gene>
<dbReference type="Gene3D" id="3.40.50.620">
    <property type="entry name" value="HUPs"/>
    <property type="match status" value="2"/>
</dbReference>
<feature type="domain" description="UspA" evidence="2">
    <location>
        <begin position="1"/>
        <end position="139"/>
    </location>
</feature>
<dbReference type="Pfam" id="PF00582">
    <property type="entry name" value="Usp"/>
    <property type="match status" value="2"/>
</dbReference>
<comment type="similarity">
    <text evidence="1">Belongs to the universal stress protein A family.</text>
</comment>
<dbReference type="InterPro" id="IPR006016">
    <property type="entry name" value="UspA"/>
</dbReference>
<evidence type="ECO:0000259" key="2">
    <source>
        <dbReference type="Pfam" id="PF00582"/>
    </source>
</evidence>
<sequence length="290" mass="30907">MYDKILVPTDGSAAAGTAAETALGLAQRFDASIHAITVVDLNDTPTDVESEVAEERTRRGEETLASLRDQAADVDVSTETQVIETADPVHQTIIDYARDHDVDLTVMGTHGRTGLNRLVLGSVTERTLRTSPVPVLTVHEDTTLDPDFETVLVPTDGSEPANVAAGHGIAFAEAIDAAMHVIYVVDLTDVSGEYGSAKVLHAFEEAGQRAVDDVIDRAGDADLRSVEASVLSGTPARAILDYAEERDIDCIVMGTQGRTGLERYFLGSVTEKIVRAADVPVLTVSPPEEN</sequence>
<evidence type="ECO:0000313" key="4">
    <source>
        <dbReference type="Proteomes" id="UP000053331"/>
    </source>
</evidence>
<dbReference type="InterPro" id="IPR006015">
    <property type="entry name" value="Universal_stress_UspA"/>
</dbReference>
<dbReference type="Proteomes" id="UP000053331">
    <property type="component" value="Unassembled WGS sequence"/>
</dbReference>
<dbReference type="RefSeq" id="WP_050026709.1">
    <property type="nucleotide sequence ID" value="NZ_JNFH02000097.1"/>
</dbReference>
<dbReference type="AlphaFoldDB" id="A0A081EW52"/>
<accession>A0A081EW52</accession>
<reference evidence="3 4" key="1">
    <citation type="journal article" date="2015" name="Genome Announc.">
        <title>Draft genome sequence of a Halorubrum H3 strain isolated from the burlinskoye salt lake (Altai Krai, Russia).</title>
        <authorList>
            <person name="Rozanov A.S."/>
            <person name="Bryanskaya A.V."/>
            <person name="Malup T.K."/>
            <person name="Kotenko A.V."/>
            <person name="Peltek S.E."/>
        </authorList>
    </citation>
    <scope>NUCLEOTIDE SEQUENCE [LARGE SCALE GENOMIC DNA]</scope>
    <source>
        <strain evidence="3 4">H3</strain>
    </source>
</reference>
<dbReference type="CDD" id="cd00293">
    <property type="entry name" value="USP-like"/>
    <property type="match status" value="2"/>
</dbReference>
<dbReference type="InterPro" id="IPR014729">
    <property type="entry name" value="Rossmann-like_a/b/a_fold"/>
</dbReference>
<proteinExistence type="inferred from homology"/>
<organism evidence="3 4">
    <name type="scientific">Halorubrum saccharovorum</name>
    <dbReference type="NCBI Taxonomy" id="2248"/>
    <lineage>
        <taxon>Archaea</taxon>
        <taxon>Methanobacteriati</taxon>
        <taxon>Methanobacteriota</taxon>
        <taxon>Stenosarchaea group</taxon>
        <taxon>Halobacteria</taxon>
        <taxon>Halobacteriales</taxon>
        <taxon>Haloferacaceae</taxon>
        <taxon>Halorubrum</taxon>
    </lineage>
</organism>